<dbReference type="AlphaFoldDB" id="A0A2K6S8B9"/>
<feature type="region of interest" description="Disordered" evidence="15">
    <location>
        <begin position="127"/>
        <end position="150"/>
    </location>
</feature>
<dbReference type="Pfam" id="PF22594">
    <property type="entry name" value="GTP-eEF1A_C"/>
    <property type="match status" value="1"/>
</dbReference>
<evidence type="ECO:0000313" key="17">
    <source>
        <dbReference type="Ensembl" id="ENSSBOP00000003630.1"/>
    </source>
</evidence>
<dbReference type="InterPro" id="IPR037189">
    <property type="entry name" value="HBS1-like_N_sf"/>
</dbReference>
<evidence type="ECO:0000256" key="3">
    <source>
        <dbReference type="ARBA" id="ARBA00015186"/>
    </source>
</evidence>
<evidence type="ECO:0000256" key="11">
    <source>
        <dbReference type="ARBA" id="ARBA00023134"/>
    </source>
</evidence>
<evidence type="ECO:0000256" key="1">
    <source>
        <dbReference type="ARBA" id="ARBA00004496"/>
    </source>
</evidence>
<sequence>MARHRNVREDDDLYGQSVEDDYCISPSTAAQFIYLRRDKPSVEPVEEYAYEDLKESSNSVWNHQLSGFGQARLYSCLDHMREVLGDAVPDDILIEAVLKNKFDVQKALSGVLEQDNVQNLKDKNEGTVSTGKIAKGKPVASQSSRSESEIVPKVAKMTVSGKKQTMGFEVPGVTSEENGHSFHTLQKGPPSEDVSIASSDVLETASKSTNPPHMIQASEEQSSAPASVKKSGKLRQQIDVKVELQKWQGGKQLLDLVVNGHVNAGKSTLMGHILYLLGNVNKRTMPKYEQESKKAGKASFAMHGGVTMDVGVTKFETTTKVITLMDAPGHKDFIPNMITGAAQADVAVLVVDASRREFEAGFETGGQTRERGLLVRSLGVTQLAVAVNKMDQVNWQQERFQEITGKLGHFLKQAVFKESDVSELTKWYKGLCLLEQIDSFKPPQRSIDKPFRLCVSDVFKDQGSGFCVTGKIEAGYIQTGDRLLAMPLNETCTIKGITLHDEPVDWAAAGDHVSLTLVGMDIIKINVDCVFCGPKEPIKGCTRFRARILIFNIEIPMTKGFPVLLHYQTVSEPAIIKRLISVLNKSTGEVKKTKPKFLTKGPNLQTQRPIALELYKDFKELGRFMLPYGGSTIAADVVTEIKE</sequence>
<dbReference type="GeneTree" id="ENSGT00940000156274"/>
<dbReference type="Pfam" id="PF03144">
    <property type="entry name" value="GTP_EFTU_D2"/>
    <property type="match status" value="1"/>
</dbReference>
<evidence type="ECO:0000256" key="10">
    <source>
        <dbReference type="ARBA" id="ARBA00022917"/>
    </source>
</evidence>
<comment type="function">
    <text evidence="12">GTPase component of the Pelota-HBS1L complex, a complex that recognizes stalled ribosomes and triggers the No-Go Decay (NGD) pathway. The Pelota-HBS1L complex recognizes ribosomes stalled at the 3' end of an mRNA and engages stalled ribosomes by destabilizing mRNA in the mRNA channel. Following mRNA extraction from stalled ribosomes by the SKI complex, the Pelota-HBS1L complex promotes recruitment of ABCE1, which drives the disassembly of stalled ribosomes, followed by degradation of damaged mRNAs as part of the NGD pathway.</text>
</comment>
<keyword evidence="7" id="KW-0251">Elongation factor</keyword>
<reference evidence="17" key="1">
    <citation type="submission" date="2025-08" db="UniProtKB">
        <authorList>
            <consortium name="Ensembl"/>
        </authorList>
    </citation>
    <scope>IDENTIFICATION</scope>
</reference>
<evidence type="ECO:0000256" key="14">
    <source>
        <dbReference type="ARBA" id="ARBA00049117"/>
    </source>
</evidence>
<dbReference type="STRING" id="39432.ENSSBOP00000003630"/>
<dbReference type="Gene3D" id="2.40.30.10">
    <property type="entry name" value="Translation factors"/>
    <property type="match status" value="2"/>
</dbReference>
<evidence type="ECO:0000256" key="2">
    <source>
        <dbReference type="ARBA" id="ARBA00007249"/>
    </source>
</evidence>
<dbReference type="CDD" id="cd04093">
    <property type="entry name" value="HBS1_C_III"/>
    <property type="match status" value="1"/>
</dbReference>
<dbReference type="PROSITE" id="PS51722">
    <property type="entry name" value="G_TR_2"/>
    <property type="match status" value="1"/>
</dbReference>
<comment type="similarity">
    <text evidence="2">Belongs to the TRAFAC class translation factor GTPase superfamily. Classic translation factor GTPase family. EF-Tu/EF-1A subfamily.</text>
</comment>
<evidence type="ECO:0000256" key="5">
    <source>
        <dbReference type="ARBA" id="ARBA00022553"/>
    </source>
</evidence>
<dbReference type="GO" id="GO:0003746">
    <property type="term" value="F:translation elongation factor activity"/>
    <property type="evidence" value="ECO:0007669"/>
    <property type="project" value="UniProtKB-KW"/>
</dbReference>
<reference evidence="17" key="2">
    <citation type="submission" date="2025-09" db="UniProtKB">
        <authorList>
            <consortium name="Ensembl"/>
        </authorList>
    </citation>
    <scope>IDENTIFICATION</scope>
</reference>
<proteinExistence type="inferred from homology"/>
<evidence type="ECO:0000313" key="18">
    <source>
        <dbReference type="Proteomes" id="UP000233220"/>
    </source>
</evidence>
<comment type="subunit">
    <text evidence="13">Component of the Pelota-HBS1L complex, also named Dom34-Hbs1 complex, composed of PELO and HBS1L. Interacts with the SKI complex.</text>
</comment>
<dbReference type="InterPro" id="IPR027417">
    <property type="entry name" value="P-loop_NTPase"/>
</dbReference>
<dbReference type="Pfam" id="PF08938">
    <property type="entry name" value="HBS1_N"/>
    <property type="match status" value="1"/>
</dbReference>
<dbReference type="Proteomes" id="UP000233220">
    <property type="component" value="Unplaced"/>
</dbReference>
<dbReference type="CDD" id="cd16267">
    <property type="entry name" value="HBS1-like_II"/>
    <property type="match status" value="1"/>
</dbReference>
<dbReference type="GO" id="GO:0006417">
    <property type="term" value="P:regulation of translation"/>
    <property type="evidence" value="ECO:0007669"/>
    <property type="project" value="UniProtKB-KW"/>
</dbReference>
<dbReference type="FunFam" id="2.40.30.10:FF:000035">
    <property type="entry name" value="HBS1-like translational GTPase"/>
    <property type="match status" value="1"/>
</dbReference>
<feature type="compositionally biased region" description="Low complexity" evidence="15">
    <location>
        <begin position="216"/>
        <end position="227"/>
    </location>
</feature>
<keyword evidence="6" id="KW-0547">Nucleotide-binding</keyword>
<dbReference type="PANTHER" id="PTHR23115">
    <property type="entry name" value="TRANSLATION FACTOR"/>
    <property type="match status" value="1"/>
</dbReference>
<dbReference type="InterPro" id="IPR009001">
    <property type="entry name" value="Transl_elong_EF1A/Init_IF2_C"/>
</dbReference>
<dbReference type="InterPro" id="IPR015033">
    <property type="entry name" value="HBS1-like_N"/>
</dbReference>
<dbReference type="Gene3D" id="1.10.8.10">
    <property type="entry name" value="DNA helicase RuvA subunit, C-terminal domain"/>
    <property type="match status" value="1"/>
</dbReference>
<evidence type="ECO:0000256" key="13">
    <source>
        <dbReference type="ARBA" id="ARBA00047094"/>
    </source>
</evidence>
<evidence type="ECO:0000256" key="12">
    <source>
        <dbReference type="ARBA" id="ARBA00045849"/>
    </source>
</evidence>
<comment type="catalytic activity">
    <reaction evidence="14">
        <text>GTP + H2O = GDP + phosphate + H(+)</text>
        <dbReference type="Rhea" id="RHEA:19669"/>
        <dbReference type="ChEBI" id="CHEBI:15377"/>
        <dbReference type="ChEBI" id="CHEBI:15378"/>
        <dbReference type="ChEBI" id="CHEBI:37565"/>
        <dbReference type="ChEBI" id="CHEBI:43474"/>
        <dbReference type="ChEBI" id="CHEBI:58189"/>
    </reaction>
    <physiologicalReaction direction="left-to-right" evidence="14">
        <dbReference type="Rhea" id="RHEA:19670"/>
    </physiologicalReaction>
</comment>
<evidence type="ECO:0000256" key="15">
    <source>
        <dbReference type="SAM" id="MobiDB-lite"/>
    </source>
</evidence>
<dbReference type="InterPro" id="IPR050100">
    <property type="entry name" value="TRAFAC_GTPase_members"/>
</dbReference>
<dbReference type="GO" id="GO:0005737">
    <property type="term" value="C:cytoplasm"/>
    <property type="evidence" value="ECO:0007669"/>
    <property type="project" value="UniProtKB-SubCell"/>
</dbReference>
<keyword evidence="4" id="KW-0963">Cytoplasm</keyword>
<dbReference type="Gene3D" id="3.40.50.300">
    <property type="entry name" value="P-loop containing nucleotide triphosphate hydrolases"/>
    <property type="match status" value="1"/>
</dbReference>
<dbReference type="FunFam" id="2.40.30.10:FF:000020">
    <property type="entry name" value="Translation elongation factor EF-1"/>
    <property type="match status" value="1"/>
</dbReference>
<dbReference type="GO" id="GO:0003924">
    <property type="term" value="F:GTPase activity"/>
    <property type="evidence" value="ECO:0007669"/>
    <property type="project" value="InterPro"/>
</dbReference>
<dbReference type="PRINTS" id="PR00315">
    <property type="entry name" value="ELONGATNFCT"/>
</dbReference>
<name>A0A2K6S8B9_SAIBB</name>
<dbReference type="SUPFAM" id="SSF50447">
    <property type="entry name" value="Translation proteins"/>
    <property type="match status" value="1"/>
</dbReference>
<feature type="region of interest" description="Disordered" evidence="15">
    <location>
        <begin position="171"/>
        <end position="231"/>
    </location>
</feature>
<evidence type="ECO:0000256" key="7">
    <source>
        <dbReference type="ARBA" id="ARBA00022768"/>
    </source>
</evidence>
<dbReference type="FunFam" id="3.40.50.300:FF:000204">
    <property type="entry name" value="Translation elongation factor Tu"/>
    <property type="match status" value="1"/>
</dbReference>
<protein>
    <recommendedName>
        <fullName evidence="3">HBS1-like protein</fullName>
    </recommendedName>
</protein>
<evidence type="ECO:0000256" key="8">
    <source>
        <dbReference type="ARBA" id="ARBA00022801"/>
    </source>
</evidence>
<evidence type="ECO:0000256" key="6">
    <source>
        <dbReference type="ARBA" id="ARBA00022741"/>
    </source>
</evidence>
<dbReference type="InterPro" id="IPR000795">
    <property type="entry name" value="T_Tr_GTP-bd_dom"/>
</dbReference>
<dbReference type="FunFam" id="1.10.8.10:FF:000039">
    <property type="entry name" value="HBS1-like translational GTPase"/>
    <property type="match status" value="1"/>
</dbReference>
<keyword evidence="11" id="KW-0342">GTP-binding</keyword>
<dbReference type="GO" id="GO:0010629">
    <property type="term" value="P:negative regulation of gene expression"/>
    <property type="evidence" value="ECO:0007669"/>
    <property type="project" value="UniProtKB-ARBA"/>
</dbReference>
<keyword evidence="5" id="KW-0597">Phosphoprotein</keyword>
<dbReference type="InterPro" id="IPR054696">
    <property type="entry name" value="GTP-eEF1A_C"/>
</dbReference>
<keyword evidence="9" id="KW-0810">Translation regulation</keyword>
<comment type="subcellular location">
    <subcellularLocation>
        <location evidence="1">Cytoplasm</location>
    </subcellularLocation>
</comment>
<dbReference type="SUPFAM" id="SSF109732">
    <property type="entry name" value="HBS1-like domain"/>
    <property type="match status" value="1"/>
</dbReference>
<dbReference type="InterPro" id="IPR009000">
    <property type="entry name" value="Transl_B-barrel_sf"/>
</dbReference>
<dbReference type="SUPFAM" id="SSF52540">
    <property type="entry name" value="P-loop containing nucleoside triphosphate hydrolases"/>
    <property type="match status" value="1"/>
</dbReference>
<evidence type="ECO:0000256" key="4">
    <source>
        <dbReference type="ARBA" id="ARBA00022490"/>
    </source>
</evidence>
<keyword evidence="18" id="KW-1185">Reference proteome</keyword>
<keyword evidence="10" id="KW-0648">Protein biosynthesis</keyword>
<dbReference type="Pfam" id="PF00009">
    <property type="entry name" value="GTP_EFTU"/>
    <property type="match status" value="1"/>
</dbReference>
<evidence type="ECO:0000259" key="16">
    <source>
        <dbReference type="PROSITE" id="PS51722"/>
    </source>
</evidence>
<keyword evidence="8" id="KW-0378">Hydrolase</keyword>
<dbReference type="Ensembl" id="ENSSBOT00000018979.1">
    <property type="protein sequence ID" value="ENSSBOP00000003630.1"/>
    <property type="gene ID" value="ENSSBOG00000016930.1"/>
</dbReference>
<dbReference type="InterPro" id="IPR004161">
    <property type="entry name" value="EFTu-like_2"/>
</dbReference>
<dbReference type="GO" id="GO:0005525">
    <property type="term" value="F:GTP binding"/>
    <property type="evidence" value="ECO:0007669"/>
    <property type="project" value="UniProtKB-KW"/>
</dbReference>
<dbReference type="SUPFAM" id="SSF50465">
    <property type="entry name" value="EF-Tu/eEF-1alpha/eIF2-gamma C-terminal domain"/>
    <property type="match status" value="1"/>
</dbReference>
<accession>A0A2K6S8B9</accession>
<organism evidence="17 18">
    <name type="scientific">Saimiri boliviensis boliviensis</name>
    <name type="common">Bolivian squirrel monkey</name>
    <dbReference type="NCBI Taxonomy" id="39432"/>
    <lineage>
        <taxon>Eukaryota</taxon>
        <taxon>Metazoa</taxon>
        <taxon>Chordata</taxon>
        <taxon>Craniata</taxon>
        <taxon>Vertebrata</taxon>
        <taxon>Euteleostomi</taxon>
        <taxon>Mammalia</taxon>
        <taxon>Eutheria</taxon>
        <taxon>Euarchontoglires</taxon>
        <taxon>Primates</taxon>
        <taxon>Haplorrhini</taxon>
        <taxon>Platyrrhini</taxon>
        <taxon>Cebidae</taxon>
        <taxon>Saimiriinae</taxon>
        <taxon>Saimiri</taxon>
    </lineage>
</organism>
<feature type="domain" description="Tr-type G" evidence="16">
    <location>
        <begin position="251"/>
        <end position="445"/>
    </location>
</feature>
<evidence type="ECO:0000256" key="9">
    <source>
        <dbReference type="ARBA" id="ARBA00022845"/>
    </source>
</evidence>